<gene>
    <name evidence="2" type="ORF">GCM10011516_27950</name>
</gene>
<organism evidence="2 3">
    <name type="scientific">Sphingobacterium cellulitidis</name>
    <dbReference type="NCBI Taxonomy" id="1768011"/>
    <lineage>
        <taxon>Bacteria</taxon>
        <taxon>Pseudomonadati</taxon>
        <taxon>Bacteroidota</taxon>
        <taxon>Sphingobacteriia</taxon>
        <taxon>Sphingobacteriales</taxon>
        <taxon>Sphingobacteriaceae</taxon>
        <taxon>Sphingobacterium</taxon>
    </lineage>
</organism>
<dbReference type="EMBL" id="BMKM01000008">
    <property type="protein sequence ID" value="GGE28644.1"/>
    <property type="molecule type" value="Genomic_DNA"/>
</dbReference>
<keyword evidence="3" id="KW-1185">Reference proteome</keyword>
<accession>A0A8H9KYP0</accession>
<evidence type="ECO:0000259" key="1">
    <source>
        <dbReference type="Pfam" id="PF13521"/>
    </source>
</evidence>
<sequence length="181" mass="20928">MDISTKNYYVLTGGPGTGKTSLINGLSEKGYCCIPEVAREIIKKQVNNRGSALPWADKNGYAKLMWSESVNAYEQTLINHESDRVFFDRGLLDTICYMEMEDIPVTDDLKSYLNRPIYKKVFILPAWEDIYITDAERKQSWDEALKTEEAMRMVYSKYGYEVIEIPKIDIPGRLKFIEENL</sequence>
<proteinExistence type="predicted"/>
<protein>
    <submittedName>
        <fullName evidence="2">ATP-binding protein</fullName>
    </submittedName>
</protein>
<evidence type="ECO:0000313" key="3">
    <source>
        <dbReference type="Proteomes" id="UP000614460"/>
    </source>
</evidence>
<dbReference type="GO" id="GO:0005524">
    <property type="term" value="F:ATP binding"/>
    <property type="evidence" value="ECO:0007669"/>
    <property type="project" value="UniProtKB-KW"/>
</dbReference>
<evidence type="ECO:0000313" key="2">
    <source>
        <dbReference type="EMBL" id="GGE28644.1"/>
    </source>
</evidence>
<comment type="caution">
    <text evidence="2">The sequence shown here is derived from an EMBL/GenBank/DDBJ whole genome shotgun (WGS) entry which is preliminary data.</text>
</comment>
<dbReference type="Pfam" id="PF13521">
    <property type="entry name" value="AAA_28"/>
    <property type="match status" value="1"/>
</dbReference>
<dbReference type="InterPro" id="IPR038727">
    <property type="entry name" value="NadR/Ttd14_AAA_dom"/>
</dbReference>
<reference evidence="2" key="1">
    <citation type="journal article" date="2014" name="Int. J. Syst. Evol. Microbiol.">
        <title>Complete genome sequence of Corynebacterium casei LMG S-19264T (=DSM 44701T), isolated from a smear-ripened cheese.</title>
        <authorList>
            <consortium name="US DOE Joint Genome Institute (JGI-PGF)"/>
            <person name="Walter F."/>
            <person name="Albersmeier A."/>
            <person name="Kalinowski J."/>
            <person name="Ruckert C."/>
        </authorList>
    </citation>
    <scope>NUCLEOTIDE SEQUENCE</scope>
    <source>
        <strain evidence="2">CGMCC 1.15966</strain>
    </source>
</reference>
<dbReference type="InterPro" id="IPR027417">
    <property type="entry name" value="P-loop_NTPase"/>
</dbReference>
<dbReference type="RefSeq" id="WP_182498213.1">
    <property type="nucleotide sequence ID" value="NZ_BMKM01000008.1"/>
</dbReference>
<reference evidence="2" key="2">
    <citation type="submission" date="2020-09" db="EMBL/GenBank/DDBJ databases">
        <authorList>
            <person name="Sun Q."/>
            <person name="Zhou Y."/>
        </authorList>
    </citation>
    <scope>NUCLEOTIDE SEQUENCE</scope>
    <source>
        <strain evidence="2">CGMCC 1.15966</strain>
    </source>
</reference>
<keyword evidence="2" id="KW-0067">ATP-binding</keyword>
<name>A0A8H9KYP0_9SPHI</name>
<dbReference type="SUPFAM" id="SSF52540">
    <property type="entry name" value="P-loop containing nucleoside triphosphate hydrolases"/>
    <property type="match status" value="1"/>
</dbReference>
<keyword evidence="2" id="KW-0547">Nucleotide-binding</keyword>
<dbReference type="Proteomes" id="UP000614460">
    <property type="component" value="Unassembled WGS sequence"/>
</dbReference>
<dbReference type="Gene3D" id="3.40.50.300">
    <property type="entry name" value="P-loop containing nucleotide triphosphate hydrolases"/>
    <property type="match status" value="1"/>
</dbReference>
<feature type="domain" description="NadR/Ttd14 AAA" evidence="1">
    <location>
        <begin position="9"/>
        <end position="171"/>
    </location>
</feature>
<dbReference type="AlphaFoldDB" id="A0A8H9KYP0"/>